<keyword evidence="6" id="KW-1185">Reference proteome</keyword>
<dbReference type="Pfam" id="PF00685">
    <property type="entry name" value="Sulfotransfer_1"/>
    <property type="match status" value="3"/>
</dbReference>
<sequence length="351" mass="40956">MDISRSHCSQCEHNDEYKKDDQTDSDMVTTLSKEKGWITEYLYQYKSFWFTPAAIRGVEKAQQCFKVQPTDILLSTFPKSGTTWFKALIFSFMNRDPSVMSSCCKIVYVFRETKDVLVSNWHHMTKLRQKELPSFPIEDVFDLFCKGVSHYGPFWDHILGYWKETLGYPDKASLENPESVLFLTYEDMKKDPIVCITKLAKFFGKPFSLEEKREGVVLFCKGASHFRPFWDHILGYWKASLENPESVLLLTYEDMKKDQIVCITKLAKFLGKPFSLEEKREGVVLFCKGASHFRPFWDHILGYWKASLENPESVIFLTYEDMKKDPIVCITKLAKFLGKPFSLEEKREGVV</sequence>
<comment type="similarity">
    <text evidence="1 3">Belongs to the sulfotransferase 1 family.</text>
</comment>
<protein>
    <recommendedName>
        <fullName evidence="3">Sulfotransferase</fullName>
        <ecNumber evidence="3">2.8.2.-</ecNumber>
    </recommendedName>
</protein>
<dbReference type="AlphaFoldDB" id="A0AAE1S5C2"/>
<feature type="domain" description="Sulfotransferase" evidence="4">
    <location>
        <begin position="97"/>
        <end position="211"/>
    </location>
</feature>
<keyword evidence="2 3" id="KW-0808">Transferase</keyword>
<organism evidence="5 6">
    <name type="scientific">Anisodus tanguticus</name>
    <dbReference type="NCBI Taxonomy" id="243964"/>
    <lineage>
        <taxon>Eukaryota</taxon>
        <taxon>Viridiplantae</taxon>
        <taxon>Streptophyta</taxon>
        <taxon>Embryophyta</taxon>
        <taxon>Tracheophyta</taxon>
        <taxon>Spermatophyta</taxon>
        <taxon>Magnoliopsida</taxon>
        <taxon>eudicotyledons</taxon>
        <taxon>Gunneridae</taxon>
        <taxon>Pentapetalae</taxon>
        <taxon>asterids</taxon>
        <taxon>lamiids</taxon>
        <taxon>Solanales</taxon>
        <taxon>Solanaceae</taxon>
        <taxon>Solanoideae</taxon>
        <taxon>Hyoscyameae</taxon>
        <taxon>Anisodus</taxon>
    </lineage>
</organism>
<dbReference type="InterPro" id="IPR027417">
    <property type="entry name" value="P-loop_NTPase"/>
</dbReference>
<name>A0AAE1S5C2_9SOLA</name>
<feature type="domain" description="Sulfotransferase" evidence="4">
    <location>
        <begin position="218"/>
        <end position="278"/>
    </location>
</feature>
<dbReference type="SUPFAM" id="SSF52540">
    <property type="entry name" value="P-loop containing nucleoside triphosphate hydrolases"/>
    <property type="match status" value="3"/>
</dbReference>
<evidence type="ECO:0000256" key="1">
    <source>
        <dbReference type="ARBA" id="ARBA00005771"/>
    </source>
</evidence>
<dbReference type="EC" id="2.8.2.-" evidence="3"/>
<dbReference type="PANTHER" id="PTHR11783">
    <property type="entry name" value="SULFOTRANSFERASE SULT"/>
    <property type="match status" value="1"/>
</dbReference>
<accession>A0AAE1S5C2</accession>
<dbReference type="Proteomes" id="UP001291623">
    <property type="component" value="Unassembled WGS sequence"/>
</dbReference>
<proteinExistence type="inferred from homology"/>
<evidence type="ECO:0000256" key="2">
    <source>
        <dbReference type="ARBA" id="ARBA00022679"/>
    </source>
</evidence>
<reference evidence="5" key="1">
    <citation type="submission" date="2023-12" db="EMBL/GenBank/DDBJ databases">
        <title>Genome assembly of Anisodus tanguticus.</title>
        <authorList>
            <person name="Wang Y.-J."/>
        </authorList>
    </citation>
    <scope>NUCLEOTIDE SEQUENCE</scope>
    <source>
        <strain evidence="5">KB-2021</strain>
        <tissue evidence="5">Leaf</tissue>
    </source>
</reference>
<evidence type="ECO:0000313" key="5">
    <source>
        <dbReference type="EMBL" id="KAK4362811.1"/>
    </source>
</evidence>
<dbReference type="GO" id="GO:0008146">
    <property type="term" value="F:sulfotransferase activity"/>
    <property type="evidence" value="ECO:0007669"/>
    <property type="project" value="InterPro"/>
</dbReference>
<feature type="domain" description="Sulfotransferase" evidence="4">
    <location>
        <begin position="285"/>
        <end position="345"/>
    </location>
</feature>
<comment type="caution">
    <text evidence="5">The sequence shown here is derived from an EMBL/GenBank/DDBJ whole genome shotgun (WGS) entry which is preliminary data.</text>
</comment>
<dbReference type="Gene3D" id="3.40.50.300">
    <property type="entry name" value="P-loop containing nucleotide triphosphate hydrolases"/>
    <property type="match status" value="3"/>
</dbReference>
<gene>
    <name evidence="5" type="ORF">RND71_018052</name>
</gene>
<dbReference type="EMBL" id="JAVYJV010000009">
    <property type="protein sequence ID" value="KAK4362811.1"/>
    <property type="molecule type" value="Genomic_DNA"/>
</dbReference>
<evidence type="ECO:0000313" key="6">
    <source>
        <dbReference type="Proteomes" id="UP001291623"/>
    </source>
</evidence>
<evidence type="ECO:0000256" key="3">
    <source>
        <dbReference type="RuleBase" id="RU361155"/>
    </source>
</evidence>
<dbReference type="InterPro" id="IPR000863">
    <property type="entry name" value="Sulfotransferase_dom"/>
</dbReference>
<evidence type="ECO:0000259" key="4">
    <source>
        <dbReference type="Pfam" id="PF00685"/>
    </source>
</evidence>